<name>A0A927N396_9ACTN</name>
<proteinExistence type="predicted"/>
<keyword evidence="2" id="KW-1003">Cell membrane</keyword>
<comment type="subcellular location">
    <subcellularLocation>
        <location evidence="1">Cell membrane</location>
        <topology evidence="1">Multi-pass membrane protein</topology>
    </subcellularLocation>
</comment>
<dbReference type="InterPro" id="IPR036259">
    <property type="entry name" value="MFS_trans_sf"/>
</dbReference>
<evidence type="ECO:0000256" key="6">
    <source>
        <dbReference type="SAM" id="Phobius"/>
    </source>
</evidence>
<feature type="transmembrane region" description="Helical" evidence="6">
    <location>
        <begin position="176"/>
        <end position="194"/>
    </location>
</feature>
<feature type="transmembrane region" description="Helical" evidence="6">
    <location>
        <begin position="228"/>
        <end position="250"/>
    </location>
</feature>
<evidence type="ECO:0000313" key="9">
    <source>
        <dbReference type="Proteomes" id="UP000638648"/>
    </source>
</evidence>
<feature type="transmembrane region" description="Helical" evidence="6">
    <location>
        <begin position="110"/>
        <end position="132"/>
    </location>
</feature>
<feature type="transmembrane region" description="Helical" evidence="6">
    <location>
        <begin position="82"/>
        <end position="104"/>
    </location>
</feature>
<feature type="transmembrane region" description="Helical" evidence="6">
    <location>
        <begin position="377"/>
        <end position="396"/>
    </location>
</feature>
<sequence length="416" mass="43030">MAYAEAPPQPLGRNRDFLLLMLGQAGSLVGSSMTTLALVMLAYAITESAALAGVVSAVYGVGLAAMMLPAGAIVDRVDRKKVMIVTAAGGAVVLVSIPVAAAMWSVTFPHLIVVAGLGGALTCFYNPAEMAALKEVVPPVQMGTAMAANQGRGAIASLIGPPAAALLYGIGRTLPFLIDALTFAIAAVCTAMVRRPLPAPQRPRSQSLARDVVEGVGWLRRARPVRDLVVSTMVSNIAFTGAATTVLLALQQGGTPPSHLGLLQASYGLAGIAGSLLASAVLRRATVGAIVRSVFWLLASFQLFLTLHASIWWLGLFIALGYLVVGPSNTAMSAYQVHVTPPTMLGRSEAAASFGRVVMIPIGSSFAGVLLEAVGRVPTTLVFAAVMGVAATIATFSRPLRSTPKTTELHTIDPLR</sequence>
<dbReference type="PROSITE" id="PS50850">
    <property type="entry name" value="MFS"/>
    <property type="match status" value="1"/>
</dbReference>
<feature type="transmembrane region" description="Helical" evidence="6">
    <location>
        <begin position="262"/>
        <end position="282"/>
    </location>
</feature>
<dbReference type="PANTHER" id="PTHR23513:SF6">
    <property type="entry name" value="MAJOR FACILITATOR SUPERFAMILY ASSOCIATED DOMAIN-CONTAINING PROTEIN"/>
    <property type="match status" value="1"/>
</dbReference>
<evidence type="ECO:0000256" key="1">
    <source>
        <dbReference type="ARBA" id="ARBA00004651"/>
    </source>
</evidence>
<dbReference type="CDD" id="cd06173">
    <property type="entry name" value="MFS_MefA_like"/>
    <property type="match status" value="1"/>
</dbReference>
<dbReference type="RefSeq" id="WP_192751975.1">
    <property type="nucleotide sequence ID" value="NZ_JADBEM010000001.1"/>
</dbReference>
<dbReference type="GO" id="GO:0022857">
    <property type="term" value="F:transmembrane transporter activity"/>
    <property type="evidence" value="ECO:0007669"/>
    <property type="project" value="InterPro"/>
</dbReference>
<evidence type="ECO:0000259" key="7">
    <source>
        <dbReference type="PROSITE" id="PS50850"/>
    </source>
</evidence>
<feature type="transmembrane region" description="Helical" evidence="6">
    <location>
        <begin position="17"/>
        <end position="43"/>
    </location>
</feature>
<gene>
    <name evidence="8" type="ORF">HEB94_004990</name>
</gene>
<keyword evidence="9" id="KW-1185">Reference proteome</keyword>
<dbReference type="GO" id="GO:0005886">
    <property type="term" value="C:plasma membrane"/>
    <property type="evidence" value="ECO:0007669"/>
    <property type="project" value="UniProtKB-SubCell"/>
</dbReference>
<dbReference type="EMBL" id="JADBEM010000001">
    <property type="protein sequence ID" value="MBE1608142.1"/>
    <property type="molecule type" value="Genomic_DNA"/>
</dbReference>
<organism evidence="8 9">
    <name type="scientific">Actinopolymorpha pittospori</name>
    <dbReference type="NCBI Taxonomy" id="648752"/>
    <lineage>
        <taxon>Bacteria</taxon>
        <taxon>Bacillati</taxon>
        <taxon>Actinomycetota</taxon>
        <taxon>Actinomycetes</taxon>
        <taxon>Propionibacteriales</taxon>
        <taxon>Actinopolymorphaceae</taxon>
        <taxon>Actinopolymorpha</taxon>
    </lineage>
</organism>
<feature type="transmembrane region" description="Helical" evidence="6">
    <location>
        <begin position="311"/>
        <end position="332"/>
    </location>
</feature>
<dbReference type="InterPro" id="IPR011701">
    <property type="entry name" value="MFS"/>
</dbReference>
<feature type="transmembrane region" description="Helical" evidence="6">
    <location>
        <begin position="49"/>
        <end position="70"/>
    </location>
</feature>
<accession>A0A927N396</accession>
<dbReference type="SUPFAM" id="SSF103473">
    <property type="entry name" value="MFS general substrate transporter"/>
    <property type="match status" value="1"/>
</dbReference>
<dbReference type="InterPro" id="IPR020846">
    <property type="entry name" value="MFS_dom"/>
</dbReference>
<feature type="transmembrane region" description="Helical" evidence="6">
    <location>
        <begin position="153"/>
        <end position="170"/>
    </location>
</feature>
<evidence type="ECO:0000256" key="4">
    <source>
        <dbReference type="ARBA" id="ARBA00022989"/>
    </source>
</evidence>
<dbReference type="PANTHER" id="PTHR23513">
    <property type="entry name" value="INTEGRAL MEMBRANE EFFLUX PROTEIN-RELATED"/>
    <property type="match status" value="1"/>
</dbReference>
<keyword evidence="5 6" id="KW-0472">Membrane</keyword>
<protein>
    <submittedName>
        <fullName evidence="8">MFS family permease</fullName>
    </submittedName>
</protein>
<evidence type="ECO:0000256" key="3">
    <source>
        <dbReference type="ARBA" id="ARBA00022692"/>
    </source>
</evidence>
<reference evidence="8" key="1">
    <citation type="submission" date="2020-10" db="EMBL/GenBank/DDBJ databases">
        <title>Sequencing the genomes of 1000 actinobacteria strains.</title>
        <authorList>
            <person name="Klenk H.-P."/>
        </authorList>
    </citation>
    <scope>NUCLEOTIDE SEQUENCE</scope>
    <source>
        <strain evidence="8">DSM 45354</strain>
    </source>
</reference>
<dbReference type="Gene3D" id="1.20.1250.20">
    <property type="entry name" value="MFS general substrate transporter like domains"/>
    <property type="match status" value="1"/>
</dbReference>
<keyword evidence="3 6" id="KW-0812">Transmembrane</keyword>
<dbReference type="AlphaFoldDB" id="A0A927N396"/>
<comment type="caution">
    <text evidence="8">The sequence shown here is derived from an EMBL/GenBank/DDBJ whole genome shotgun (WGS) entry which is preliminary data.</text>
</comment>
<dbReference type="Pfam" id="PF07690">
    <property type="entry name" value="MFS_1"/>
    <property type="match status" value="1"/>
</dbReference>
<dbReference type="Proteomes" id="UP000638648">
    <property type="component" value="Unassembled WGS sequence"/>
</dbReference>
<keyword evidence="4 6" id="KW-1133">Transmembrane helix</keyword>
<evidence type="ECO:0000256" key="2">
    <source>
        <dbReference type="ARBA" id="ARBA00022475"/>
    </source>
</evidence>
<evidence type="ECO:0000256" key="5">
    <source>
        <dbReference type="ARBA" id="ARBA00023136"/>
    </source>
</evidence>
<evidence type="ECO:0000313" key="8">
    <source>
        <dbReference type="EMBL" id="MBE1608142.1"/>
    </source>
</evidence>
<feature type="domain" description="Major facilitator superfamily (MFS) profile" evidence="7">
    <location>
        <begin position="16"/>
        <end position="402"/>
    </location>
</feature>